<dbReference type="GO" id="GO:0030041">
    <property type="term" value="P:actin filament polymerization"/>
    <property type="evidence" value="ECO:0007669"/>
    <property type="project" value="TreeGrafter"/>
</dbReference>
<evidence type="ECO:0000313" key="4">
    <source>
        <dbReference type="Proteomes" id="UP000023152"/>
    </source>
</evidence>
<feature type="transmembrane region" description="Helical" evidence="2">
    <location>
        <begin position="172"/>
        <end position="190"/>
    </location>
</feature>
<keyword evidence="2" id="KW-1133">Transmembrane helix</keyword>
<dbReference type="GO" id="GO:0051125">
    <property type="term" value="P:regulation of actin nucleation"/>
    <property type="evidence" value="ECO:0007669"/>
    <property type="project" value="TreeGrafter"/>
</dbReference>
<dbReference type="GO" id="GO:0005768">
    <property type="term" value="C:endosome"/>
    <property type="evidence" value="ECO:0007669"/>
    <property type="project" value="TreeGrafter"/>
</dbReference>
<dbReference type="AlphaFoldDB" id="X6NU07"/>
<dbReference type="InterPro" id="IPR019393">
    <property type="entry name" value="WASH_strumpellin"/>
</dbReference>
<feature type="non-terminal residue" evidence="3">
    <location>
        <position position="191"/>
    </location>
</feature>
<dbReference type="Pfam" id="PF10266">
    <property type="entry name" value="Strumpellin"/>
    <property type="match status" value="1"/>
</dbReference>
<evidence type="ECO:0000313" key="3">
    <source>
        <dbReference type="EMBL" id="ETO29780.1"/>
    </source>
</evidence>
<keyword evidence="2" id="KW-0812">Transmembrane</keyword>
<protein>
    <submittedName>
        <fullName evidence="3">Uncharacterized protein</fullName>
    </submittedName>
</protein>
<dbReference type="GO" id="GO:0071203">
    <property type="term" value="C:WASH complex"/>
    <property type="evidence" value="ECO:0007669"/>
    <property type="project" value="InterPro"/>
</dbReference>
<dbReference type="GO" id="GO:0007032">
    <property type="term" value="P:endosome organization"/>
    <property type="evidence" value="ECO:0007669"/>
    <property type="project" value="TreeGrafter"/>
</dbReference>
<keyword evidence="4" id="KW-1185">Reference proteome</keyword>
<evidence type="ECO:0000256" key="2">
    <source>
        <dbReference type="SAM" id="Phobius"/>
    </source>
</evidence>
<evidence type="ECO:0000256" key="1">
    <source>
        <dbReference type="ARBA" id="ARBA00006224"/>
    </source>
</evidence>
<gene>
    <name evidence="3" type="ORF">RFI_07338</name>
</gene>
<dbReference type="OrthoDB" id="565118at2759"/>
<dbReference type="GO" id="GO:0140285">
    <property type="term" value="P:endosome fission"/>
    <property type="evidence" value="ECO:0007669"/>
    <property type="project" value="TreeGrafter"/>
</dbReference>
<dbReference type="PANTHER" id="PTHR15691:SF6">
    <property type="entry name" value="WASH COMPLEX SUBUNIT 5"/>
    <property type="match status" value="1"/>
</dbReference>
<sequence>MLATQASMLYVILYFAPQILDKQEATMRGIVDRHFNDNWLIPVYMGVLVDLNDWWEPYKAAKMALKNTMEKVNVDNIVKNVTIAIPRLRKSLQEYLTDGVLTEEYVMDNLIPLLNSLRDMNVTLRWIMLHQQCANEKLRKRIVEIVDAKAILLFLMEIAQFEFKIKTMLQDLLKLLRFFFYAYIHIYIFIY</sequence>
<dbReference type="PANTHER" id="PTHR15691">
    <property type="entry name" value="WASH COMPLEX SUBUNIT 5"/>
    <property type="match status" value="1"/>
</dbReference>
<dbReference type="EMBL" id="ASPP01005847">
    <property type="protein sequence ID" value="ETO29780.1"/>
    <property type="molecule type" value="Genomic_DNA"/>
</dbReference>
<proteinExistence type="inferred from homology"/>
<name>X6NU07_RETFI</name>
<comment type="similarity">
    <text evidence="1">Belongs to the strumpellin family.</text>
</comment>
<dbReference type="Proteomes" id="UP000023152">
    <property type="component" value="Unassembled WGS sequence"/>
</dbReference>
<comment type="caution">
    <text evidence="3">The sequence shown here is derived from an EMBL/GenBank/DDBJ whole genome shotgun (WGS) entry which is preliminary data.</text>
</comment>
<reference evidence="3 4" key="1">
    <citation type="journal article" date="2013" name="Curr. Biol.">
        <title>The Genome of the Foraminiferan Reticulomyxa filosa.</title>
        <authorList>
            <person name="Glockner G."/>
            <person name="Hulsmann N."/>
            <person name="Schleicher M."/>
            <person name="Noegel A.A."/>
            <person name="Eichinger L."/>
            <person name="Gallinger C."/>
            <person name="Pawlowski J."/>
            <person name="Sierra R."/>
            <person name="Euteneuer U."/>
            <person name="Pillet L."/>
            <person name="Moustafa A."/>
            <person name="Platzer M."/>
            <person name="Groth M."/>
            <person name="Szafranski K."/>
            <person name="Schliwa M."/>
        </authorList>
    </citation>
    <scope>NUCLEOTIDE SEQUENCE [LARGE SCALE GENOMIC DNA]</scope>
</reference>
<keyword evidence="2" id="KW-0472">Membrane</keyword>
<accession>X6NU07</accession>
<organism evidence="3 4">
    <name type="scientific">Reticulomyxa filosa</name>
    <dbReference type="NCBI Taxonomy" id="46433"/>
    <lineage>
        <taxon>Eukaryota</taxon>
        <taxon>Sar</taxon>
        <taxon>Rhizaria</taxon>
        <taxon>Retaria</taxon>
        <taxon>Foraminifera</taxon>
        <taxon>Monothalamids</taxon>
        <taxon>Reticulomyxidae</taxon>
        <taxon>Reticulomyxa</taxon>
    </lineage>
</organism>